<dbReference type="EMBL" id="SEYY01004971">
    <property type="protein sequence ID" value="KAB7503549.1"/>
    <property type="molecule type" value="Genomic_DNA"/>
</dbReference>
<comment type="caution">
    <text evidence="1">The sequence shown here is derived from an EMBL/GenBank/DDBJ whole genome shotgun (WGS) entry which is preliminary data.</text>
</comment>
<organism evidence="1 2">
    <name type="scientific">Armadillidium nasatum</name>
    <dbReference type="NCBI Taxonomy" id="96803"/>
    <lineage>
        <taxon>Eukaryota</taxon>
        <taxon>Metazoa</taxon>
        <taxon>Ecdysozoa</taxon>
        <taxon>Arthropoda</taxon>
        <taxon>Crustacea</taxon>
        <taxon>Multicrustacea</taxon>
        <taxon>Malacostraca</taxon>
        <taxon>Eumalacostraca</taxon>
        <taxon>Peracarida</taxon>
        <taxon>Isopoda</taxon>
        <taxon>Oniscidea</taxon>
        <taxon>Crinocheta</taxon>
        <taxon>Armadillidiidae</taxon>
        <taxon>Armadillidium</taxon>
    </lineage>
</organism>
<reference evidence="1 2" key="1">
    <citation type="journal article" date="2019" name="PLoS Biol.">
        <title>Sex chromosomes control vertical transmission of feminizing Wolbachia symbionts in an isopod.</title>
        <authorList>
            <person name="Becking T."/>
            <person name="Chebbi M.A."/>
            <person name="Giraud I."/>
            <person name="Moumen B."/>
            <person name="Laverre T."/>
            <person name="Caubet Y."/>
            <person name="Peccoud J."/>
            <person name="Gilbert C."/>
            <person name="Cordaux R."/>
        </authorList>
    </citation>
    <scope>NUCLEOTIDE SEQUENCE [LARGE SCALE GENOMIC DNA]</scope>
    <source>
        <strain evidence="1">ANa2</strain>
        <tissue evidence="1">Whole body excluding digestive tract and cuticle</tissue>
    </source>
</reference>
<protein>
    <submittedName>
        <fullName evidence="1">Uncharacterized protein</fullName>
    </submittedName>
</protein>
<keyword evidence="2" id="KW-1185">Reference proteome</keyword>
<dbReference type="Proteomes" id="UP000326759">
    <property type="component" value="Unassembled WGS sequence"/>
</dbReference>
<name>A0A5N5TBI7_9CRUS</name>
<accession>A0A5N5TBI7</accession>
<evidence type="ECO:0000313" key="1">
    <source>
        <dbReference type="EMBL" id="KAB7503549.1"/>
    </source>
</evidence>
<proteinExistence type="predicted"/>
<evidence type="ECO:0000313" key="2">
    <source>
        <dbReference type="Proteomes" id="UP000326759"/>
    </source>
</evidence>
<dbReference type="AlphaFoldDB" id="A0A5N5TBI7"/>
<sequence length="84" mass="10139">MHLLPLYIPVPDILQTNFIGFKKKKKRILSCGKKMNYNFTTKFLRIKHKPNLTVLRSKTFTKFEKAKDESELPERYITYPYMHM</sequence>
<gene>
    <name evidence="1" type="ORF">Anas_11467</name>
</gene>